<dbReference type="Proteomes" id="UP000325641">
    <property type="component" value="Chromosome"/>
</dbReference>
<evidence type="ECO:0000259" key="2">
    <source>
        <dbReference type="SMART" id="SM00382"/>
    </source>
</evidence>
<name>A0A5P6PEV2_9BRAD</name>
<dbReference type="Gene3D" id="3.40.50.300">
    <property type="entry name" value="P-loop containing nucleotide triphosphate hydrolases"/>
    <property type="match status" value="1"/>
</dbReference>
<evidence type="ECO:0000256" key="1">
    <source>
        <dbReference type="RuleBase" id="RU003651"/>
    </source>
</evidence>
<dbReference type="InterPro" id="IPR000642">
    <property type="entry name" value="Peptidase_M41"/>
</dbReference>
<dbReference type="InterPro" id="IPR003960">
    <property type="entry name" value="ATPase_AAA_CS"/>
</dbReference>
<dbReference type="PROSITE" id="PS00674">
    <property type="entry name" value="AAA"/>
    <property type="match status" value="1"/>
</dbReference>
<dbReference type="OrthoDB" id="9809379at2"/>
<dbReference type="KEGG" id="bbet:F8237_33215"/>
<dbReference type="SMART" id="SM00382">
    <property type="entry name" value="AAA"/>
    <property type="match status" value="1"/>
</dbReference>
<dbReference type="Pfam" id="PF00004">
    <property type="entry name" value="AAA"/>
    <property type="match status" value="1"/>
</dbReference>
<dbReference type="GO" id="GO:0004176">
    <property type="term" value="F:ATP-dependent peptidase activity"/>
    <property type="evidence" value="ECO:0007669"/>
    <property type="project" value="InterPro"/>
</dbReference>
<dbReference type="PANTHER" id="PTHR23076:SF97">
    <property type="entry name" value="ATP-DEPENDENT ZINC METALLOPROTEASE YME1L1"/>
    <property type="match status" value="1"/>
</dbReference>
<protein>
    <submittedName>
        <fullName evidence="3">AAA family ATPase</fullName>
    </submittedName>
</protein>
<dbReference type="GO" id="GO:0030163">
    <property type="term" value="P:protein catabolic process"/>
    <property type="evidence" value="ECO:0007669"/>
    <property type="project" value="TreeGrafter"/>
</dbReference>
<organism evidence="3 4">
    <name type="scientific">Bradyrhizobium betae</name>
    <dbReference type="NCBI Taxonomy" id="244734"/>
    <lineage>
        <taxon>Bacteria</taxon>
        <taxon>Pseudomonadati</taxon>
        <taxon>Pseudomonadota</taxon>
        <taxon>Alphaproteobacteria</taxon>
        <taxon>Hyphomicrobiales</taxon>
        <taxon>Nitrobacteraceae</taxon>
        <taxon>Bradyrhizobium</taxon>
    </lineage>
</organism>
<dbReference type="PANTHER" id="PTHR23076">
    <property type="entry name" value="METALLOPROTEASE M41 FTSH"/>
    <property type="match status" value="1"/>
</dbReference>
<dbReference type="Gene3D" id="1.10.8.60">
    <property type="match status" value="1"/>
</dbReference>
<dbReference type="InterPro" id="IPR037219">
    <property type="entry name" value="Peptidase_M41-like"/>
</dbReference>
<comment type="similarity">
    <text evidence="1">Belongs to the AAA ATPase family.</text>
</comment>
<dbReference type="GO" id="GO:0006508">
    <property type="term" value="P:proteolysis"/>
    <property type="evidence" value="ECO:0007669"/>
    <property type="project" value="InterPro"/>
</dbReference>
<dbReference type="AlphaFoldDB" id="A0A5P6PEV2"/>
<dbReference type="Pfam" id="PF01434">
    <property type="entry name" value="Peptidase_M41"/>
    <property type="match status" value="1"/>
</dbReference>
<dbReference type="GO" id="GO:0016887">
    <property type="term" value="F:ATP hydrolysis activity"/>
    <property type="evidence" value="ECO:0007669"/>
    <property type="project" value="InterPro"/>
</dbReference>
<accession>A0A5P6PEV2</accession>
<dbReference type="CDD" id="cd19481">
    <property type="entry name" value="RecA-like_protease"/>
    <property type="match status" value="1"/>
</dbReference>
<dbReference type="SUPFAM" id="SSF140990">
    <property type="entry name" value="FtsH protease domain-like"/>
    <property type="match status" value="1"/>
</dbReference>
<evidence type="ECO:0000313" key="4">
    <source>
        <dbReference type="Proteomes" id="UP000325641"/>
    </source>
</evidence>
<keyword evidence="1" id="KW-0547">Nucleotide-binding</keyword>
<evidence type="ECO:0000313" key="3">
    <source>
        <dbReference type="EMBL" id="QFI76835.1"/>
    </source>
</evidence>
<keyword evidence="1" id="KW-0067">ATP-binding</keyword>
<gene>
    <name evidence="3" type="ORF">F8237_33215</name>
</gene>
<dbReference type="EMBL" id="CP044543">
    <property type="protein sequence ID" value="QFI76835.1"/>
    <property type="molecule type" value="Genomic_DNA"/>
</dbReference>
<dbReference type="GO" id="GO:0005524">
    <property type="term" value="F:ATP binding"/>
    <property type="evidence" value="ECO:0007669"/>
    <property type="project" value="UniProtKB-KW"/>
</dbReference>
<dbReference type="Gene3D" id="1.20.58.760">
    <property type="entry name" value="Peptidase M41"/>
    <property type="match status" value="1"/>
</dbReference>
<sequence length="714" mass="76668">MPQRGRDRHFDAAEPVDDREVSLMTGGFSKLRHGMLPAPEDDPEITDLEAAIEGPPDEVPVRRSDRPDARLNAKKVRGAIVAEAFRRAAPPSLRRAIAAGRPVVSVVQAPSSAWMEAVDEYLSEARVMTIARAGSNKSIDVNQVGNEEVAKCLVAGRSFVGISTDPQRFLPTTLLLSADVTVKLVPPDAKSVRVLLRTLLPPMGRIPSSRIADTSGLDLNDLVSIFRSGSTASDALERLATLAMRRRQSSPHVEGAPILSNAIEFGGAAQIFGLNFVKDVQDWRQGSIQWAEADHGAILHSEPGHGKNFFVNSLALAAGTGLVVAKISDFFAEREGHLGDVVKSLRAVFSRARAEAARFGPSGQRGCLLAFDELDELPSRNRMSRHNADFFSVVVGEMLTSLDSVMSDNESNVGLCVLGMTNRLDAIDPALLRPGRFERTIEIPRPDAAGLANVLRYHLRGTPLEGADLSSAALLLEGISPAEAMEVARLARRAARRAGRPLNVDDLVREGSGPALPQTVLRRIAVHEAGHMVACFATGGKPLSARILNRGHIGGDARLNFEENQVWTLDRLENHIVFLLGGLCAEKVILGSVSTGAGGTQRSDLAICTSLLAAAFTSTPLLGRLVYRCADGEALAMVSRDAALAKQVDDRLKMLERRATGIVMRHAAAVVRIADALVARRYVSGDEAKDLFLGRASVRQPVAAVANNTPRNTP</sequence>
<dbReference type="GO" id="GO:0005886">
    <property type="term" value="C:plasma membrane"/>
    <property type="evidence" value="ECO:0007669"/>
    <property type="project" value="TreeGrafter"/>
</dbReference>
<dbReference type="InterPro" id="IPR003959">
    <property type="entry name" value="ATPase_AAA_core"/>
</dbReference>
<dbReference type="SUPFAM" id="SSF52540">
    <property type="entry name" value="P-loop containing nucleoside triphosphate hydrolases"/>
    <property type="match status" value="1"/>
</dbReference>
<dbReference type="GO" id="GO:0004222">
    <property type="term" value="F:metalloendopeptidase activity"/>
    <property type="evidence" value="ECO:0007669"/>
    <property type="project" value="InterPro"/>
</dbReference>
<dbReference type="InterPro" id="IPR027417">
    <property type="entry name" value="P-loop_NTPase"/>
</dbReference>
<reference evidence="4" key="1">
    <citation type="submission" date="2019-10" db="EMBL/GenBank/DDBJ databases">
        <title>Complete Genome Sequence of Bradyrhizobium betae type strain PL7HG1T.</title>
        <authorList>
            <person name="Bromfield E.S.P."/>
            <person name="Cloutier S."/>
        </authorList>
    </citation>
    <scope>NUCLEOTIDE SEQUENCE [LARGE SCALE GENOMIC DNA]</scope>
    <source>
        <strain evidence="4">PL7HG1</strain>
    </source>
</reference>
<proteinExistence type="inferred from homology"/>
<feature type="domain" description="AAA+ ATPase" evidence="2">
    <location>
        <begin position="293"/>
        <end position="447"/>
    </location>
</feature>
<dbReference type="InterPro" id="IPR003593">
    <property type="entry name" value="AAA+_ATPase"/>
</dbReference>